<evidence type="ECO:0000259" key="1">
    <source>
        <dbReference type="Pfam" id="PF12680"/>
    </source>
</evidence>
<dbReference type="SUPFAM" id="SSF54427">
    <property type="entry name" value="NTF2-like"/>
    <property type="match status" value="1"/>
</dbReference>
<evidence type="ECO:0000313" key="2">
    <source>
        <dbReference type="EMBL" id="MBB4676195.1"/>
    </source>
</evidence>
<protein>
    <submittedName>
        <fullName evidence="2">Putative SnoaL-like aldol condensation-catalyzing enzyme</fullName>
    </submittedName>
</protein>
<dbReference type="EMBL" id="JACHMH010000001">
    <property type="protein sequence ID" value="MBB4676195.1"/>
    <property type="molecule type" value="Genomic_DNA"/>
</dbReference>
<gene>
    <name evidence="2" type="ORF">HNR67_002313</name>
</gene>
<dbReference type="GO" id="GO:0030638">
    <property type="term" value="P:polyketide metabolic process"/>
    <property type="evidence" value="ECO:0007669"/>
    <property type="project" value="InterPro"/>
</dbReference>
<dbReference type="Pfam" id="PF12680">
    <property type="entry name" value="SnoaL_2"/>
    <property type="match status" value="1"/>
</dbReference>
<comment type="caution">
    <text evidence="2">The sequence shown here is derived from an EMBL/GenBank/DDBJ whole genome shotgun (WGS) entry which is preliminary data.</text>
</comment>
<dbReference type="Gene3D" id="3.10.450.50">
    <property type="match status" value="1"/>
</dbReference>
<keyword evidence="3" id="KW-1185">Reference proteome</keyword>
<sequence>MTETHKQTVREFLDLVFNDKDPAAAFARYVHPDYVQHNPHAPDGAAASASFLGGFLGQFPELRLEIKRVFADGDHVITHCHMRLTPESRGSAIMDIVRLRDGLIAEHWDVAQDVPESPANGNTMF</sequence>
<accession>A0A7W7C7Y3</accession>
<reference evidence="2 3" key="1">
    <citation type="submission" date="2020-08" db="EMBL/GenBank/DDBJ databases">
        <title>Sequencing the genomes of 1000 actinobacteria strains.</title>
        <authorList>
            <person name="Klenk H.-P."/>
        </authorList>
    </citation>
    <scope>NUCLEOTIDE SEQUENCE [LARGE SCALE GENOMIC DNA]</scope>
    <source>
        <strain evidence="2 3">DSM 44230</strain>
    </source>
</reference>
<dbReference type="InterPro" id="IPR037401">
    <property type="entry name" value="SnoaL-like"/>
</dbReference>
<dbReference type="AlphaFoldDB" id="A0A7W7C7Y3"/>
<dbReference type="InterPro" id="IPR032710">
    <property type="entry name" value="NTF2-like_dom_sf"/>
</dbReference>
<name>A0A7W7C7Y3_9PSEU</name>
<dbReference type="RefSeq" id="WP_185002050.1">
    <property type="nucleotide sequence ID" value="NZ_BAAAUI010000016.1"/>
</dbReference>
<dbReference type="PANTHER" id="PTHR38436:SF1">
    <property type="entry name" value="ESTER CYCLASE"/>
    <property type="match status" value="1"/>
</dbReference>
<dbReference type="Proteomes" id="UP000533598">
    <property type="component" value="Unassembled WGS sequence"/>
</dbReference>
<proteinExistence type="predicted"/>
<feature type="domain" description="SnoaL-like" evidence="1">
    <location>
        <begin position="9"/>
        <end position="107"/>
    </location>
</feature>
<dbReference type="PANTHER" id="PTHR38436">
    <property type="entry name" value="POLYKETIDE CYCLASE SNOAL-LIKE DOMAIN"/>
    <property type="match status" value="1"/>
</dbReference>
<evidence type="ECO:0000313" key="3">
    <source>
        <dbReference type="Proteomes" id="UP000533598"/>
    </source>
</evidence>
<dbReference type="InterPro" id="IPR009959">
    <property type="entry name" value="Cyclase_SnoaL-like"/>
</dbReference>
<organism evidence="2 3">
    <name type="scientific">Crossiella cryophila</name>
    <dbReference type="NCBI Taxonomy" id="43355"/>
    <lineage>
        <taxon>Bacteria</taxon>
        <taxon>Bacillati</taxon>
        <taxon>Actinomycetota</taxon>
        <taxon>Actinomycetes</taxon>
        <taxon>Pseudonocardiales</taxon>
        <taxon>Pseudonocardiaceae</taxon>
        <taxon>Crossiella</taxon>
    </lineage>
</organism>